<dbReference type="RefSeq" id="WP_216687293.1">
    <property type="nucleotide sequence ID" value="NZ_CAUPKR010000009.1"/>
</dbReference>
<reference evidence="1 2" key="1">
    <citation type="journal article" date="2011" name="Int. J. Syst. Evol. Microbiol.">
        <title>Allobacillus halotolerans gen. nov., sp. nov. isolated from shrimp paste.</title>
        <authorList>
            <person name="Sheu S.Y."/>
            <person name="Arun A.B."/>
            <person name="Jiang S.R."/>
            <person name="Young C.C."/>
            <person name="Chen W.M."/>
        </authorList>
    </citation>
    <scope>NUCLEOTIDE SEQUENCE [LARGE SCALE GENOMIC DNA]</scope>
    <source>
        <strain evidence="1 2">LMG 24826</strain>
    </source>
</reference>
<protein>
    <submittedName>
        <fullName evidence="1">TIGR04141 family sporadically distributed protein</fullName>
    </submittedName>
</protein>
<name>A0ABS6GPU0_9BACI</name>
<proteinExistence type="predicted"/>
<dbReference type="NCBIfam" id="TIGR04141">
    <property type="entry name" value="TIGR04141 family sporadically distributed protein"/>
    <property type="match status" value="1"/>
</dbReference>
<accession>A0ABS6GPU0</accession>
<keyword evidence="2" id="KW-1185">Reference proteome</keyword>
<sequence>MSATHFTFYRVKNELDWQGIIDDFNEGRRKDECFIEKESANYEFNNVSQYKLYTRKATSIPEWQNTLDVLVKDLERDKNASQSFVLFMKVSNVTFVATAGQGYNVLWKVKDYEFGFELLSRLIEKNDDVVKRVNDRFFTGNVLGSSSMYNRRVTINTEADFNNFFKEIQVAMPSEIIKEKLGIDIKTKKKDYRFLAKDSIRLGKAITVNEMDKLLGSVELLLQEEGFDINPFYKLDDKDPLQTVLDEKLIDSFIDLTNSINNSRDFTIVPYYQDCDVHFIHINNIPEPYETEEEIIEIFQKHVNTDKELDKLLKIVKSIKLTGIVEGAEVESANLYQHFDVKIRHEGETYWLMDGNWYRIKRIFIEEMNNKFRNKISDIDKLHIYLEHINSWQEGESEGDFNHDHNEIPSVYVLDKILYKYVELCDLLLVEEDHVYFVHVKDGLAGNTRILSEQIEQAMHIIEDALLSDNTILKEYYNSIINKINDDNKTESQISEAARKFRNDFPEYEDFHDTLKNKDNISFIFAFRPKESNDIRNPESILSTAAKMSMVALIQSVKKFEKSDLKFMEIERSTNNS</sequence>
<evidence type="ECO:0000313" key="1">
    <source>
        <dbReference type="EMBL" id="MBU6080943.1"/>
    </source>
</evidence>
<dbReference type="Pfam" id="PF19614">
    <property type="entry name" value="DUF6119"/>
    <property type="match status" value="1"/>
</dbReference>
<gene>
    <name evidence="1" type="ORF">KQ486_07915</name>
</gene>
<comment type="caution">
    <text evidence="1">The sequence shown here is derived from an EMBL/GenBank/DDBJ whole genome shotgun (WGS) entry which is preliminary data.</text>
</comment>
<dbReference type="InterPro" id="IPR026487">
    <property type="entry name" value="CHP04141"/>
</dbReference>
<dbReference type="EMBL" id="JAHLZF010000010">
    <property type="protein sequence ID" value="MBU6080943.1"/>
    <property type="molecule type" value="Genomic_DNA"/>
</dbReference>
<dbReference type="Proteomes" id="UP000812672">
    <property type="component" value="Unassembled WGS sequence"/>
</dbReference>
<organism evidence="1 2">
    <name type="scientific">Allobacillus halotolerans</name>
    <dbReference type="NCBI Taxonomy" id="570278"/>
    <lineage>
        <taxon>Bacteria</taxon>
        <taxon>Bacillati</taxon>
        <taxon>Bacillota</taxon>
        <taxon>Bacilli</taxon>
        <taxon>Bacillales</taxon>
        <taxon>Bacillaceae</taxon>
        <taxon>Allobacillus</taxon>
    </lineage>
</organism>
<evidence type="ECO:0000313" key="2">
    <source>
        <dbReference type="Proteomes" id="UP000812672"/>
    </source>
</evidence>